<name>A0ABT8E8P7_9BACL</name>
<comment type="caution">
    <text evidence="2">The sequence shown here is derived from an EMBL/GenBank/DDBJ whole genome shotgun (WGS) entry which is preliminary data.</text>
</comment>
<dbReference type="EMBL" id="JAUHLN010000002">
    <property type="protein sequence ID" value="MDN4074291.1"/>
    <property type="molecule type" value="Genomic_DNA"/>
</dbReference>
<organism evidence="2 3">
    <name type="scientific">Fictibacillus terranigra</name>
    <dbReference type="NCBI Taxonomy" id="3058424"/>
    <lineage>
        <taxon>Bacteria</taxon>
        <taxon>Bacillati</taxon>
        <taxon>Bacillota</taxon>
        <taxon>Bacilli</taxon>
        <taxon>Bacillales</taxon>
        <taxon>Fictibacillaceae</taxon>
        <taxon>Fictibacillus</taxon>
    </lineage>
</organism>
<reference evidence="2" key="1">
    <citation type="submission" date="2023-06" db="EMBL/GenBank/DDBJ databases">
        <title>Draft Genome Sequences of Representative Paenibacillus Polymyxa, Bacillus cereus, Fictibacillus sp., and Brevibacillus agri Strains Isolated from Amazonian Dark Earth.</title>
        <authorList>
            <person name="Pellegrinetti T.A."/>
            <person name="Cunha I.C.M."/>
            <person name="Chaves M.G."/>
            <person name="Freitas A.S."/>
            <person name="Silva A.V.R."/>
            <person name="Tsai S.M."/>
            <person name="Mendes L.W."/>
        </authorList>
    </citation>
    <scope>NUCLEOTIDE SEQUENCE</scope>
    <source>
        <strain evidence="2">CENA-BCM004</strain>
    </source>
</reference>
<gene>
    <name evidence="2" type="ORF">QYF49_14960</name>
</gene>
<evidence type="ECO:0000313" key="3">
    <source>
        <dbReference type="Proteomes" id="UP001168694"/>
    </source>
</evidence>
<dbReference type="CDD" id="cd02219">
    <property type="entry name" value="cupin_YjlB-like"/>
    <property type="match status" value="1"/>
</dbReference>
<accession>A0ABT8E8P7</accession>
<dbReference type="Gene3D" id="2.60.120.10">
    <property type="entry name" value="Jelly Rolls"/>
    <property type="match status" value="1"/>
</dbReference>
<dbReference type="PANTHER" id="PTHR36448:SF2">
    <property type="entry name" value="CUPIN TYPE-1 DOMAIN-CONTAINING PROTEIN"/>
    <property type="match status" value="1"/>
</dbReference>
<proteinExistence type="predicted"/>
<dbReference type="Proteomes" id="UP001168694">
    <property type="component" value="Unassembled WGS sequence"/>
</dbReference>
<evidence type="ECO:0000259" key="1">
    <source>
        <dbReference type="Pfam" id="PF07883"/>
    </source>
</evidence>
<dbReference type="PANTHER" id="PTHR36448">
    <property type="entry name" value="BLR7373 PROTEIN"/>
    <property type="match status" value="1"/>
</dbReference>
<dbReference type="InterPro" id="IPR014710">
    <property type="entry name" value="RmlC-like_jellyroll"/>
</dbReference>
<dbReference type="RefSeq" id="WP_290400357.1">
    <property type="nucleotide sequence ID" value="NZ_JAUHLN010000002.1"/>
</dbReference>
<dbReference type="Pfam" id="PF07883">
    <property type="entry name" value="Cupin_2"/>
    <property type="match status" value="1"/>
</dbReference>
<dbReference type="InterPro" id="IPR014500">
    <property type="entry name" value="UCP019307_cupin"/>
</dbReference>
<protein>
    <submittedName>
        <fullName evidence="2">Cupin domain-containing protein</fullName>
    </submittedName>
</protein>
<dbReference type="InterPro" id="IPR011051">
    <property type="entry name" value="RmlC_Cupin_sf"/>
</dbReference>
<sequence length="176" mass="19948">MSNYEVKTFYFEDDGFIPNHPEWPVVFYEGVLTENAHEAEFIFNENNWLNSWRNGIFDYHHYHSNSHEVLGVISGFATVKIGGKSGCELQIHTGDVMVLPAGTGHMKIESSADFQVAGAYPNGNDYNLMRGVDGERPDVIDEIRTVAIPETDPVFGVKGPLFHHWQKENKKSPNHR</sequence>
<dbReference type="InterPro" id="IPR013096">
    <property type="entry name" value="Cupin_2"/>
</dbReference>
<dbReference type="PIRSF" id="PIRSF019307">
    <property type="entry name" value="UCP019307"/>
    <property type="match status" value="1"/>
</dbReference>
<keyword evidence="3" id="KW-1185">Reference proteome</keyword>
<feature type="domain" description="Cupin type-2" evidence="1">
    <location>
        <begin position="60"/>
        <end position="105"/>
    </location>
</feature>
<dbReference type="InterPro" id="IPR047121">
    <property type="entry name" value="YjiB-like"/>
</dbReference>
<evidence type="ECO:0000313" key="2">
    <source>
        <dbReference type="EMBL" id="MDN4074291.1"/>
    </source>
</evidence>
<dbReference type="SUPFAM" id="SSF51182">
    <property type="entry name" value="RmlC-like cupins"/>
    <property type="match status" value="1"/>
</dbReference>